<accession>A0A0D3J4C3</accession>
<dbReference type="AlphaFoldDB" id="A0A0D3J4C3"/>
<dbReference type="InterPro" id="IPR008775">
    <property type="entry name" value="Phytyl_CoA_dOase-like"/>
</dbReference>
<name>A0A0D3J4C3_EMIH1</name>
<organism evidence="1 2">
    <name type="scientific">Emiliania huxleyi (strain CCMP1516)</name>
    <dbReference type="NCBI Taxonomy" id="280463"/>
    <lineage>
        <taxon>Eukaryota</taxon>
        <taxon>Haptista</taxon>
        <taxon>Haptophyta</taxon>
        <taxon>Prymnesiophyceae</taxon>
        <taxon>Isochrysidales</taxon>
        <taxon>Noelaerhabdaceae</taxon>
        <taxon>Emiliania</taxon>
    </lineage>
</organism>
<protein>
    <recommendedName>
        <fullName evidence="3">Phytanoyl-CoA dioxygenase</fullName>
    </recommendedName>
</protein>
<evidence type="ECO:0000313" key="1">
    <source>
        <dbReference type="EnsemblProtists" id="EOD18358"/>
    </source>
</evidence>
<dbReference type="GeneID" id="19046359"/>
<evidence type="ECO:0000313" key="2">
    <source>
        <dbReference type="Proteomes" id="UP000013827"/>
    </source>
</evidence>
<reference evidence="1" key="2">
    <citation type="submission" date="2024-10" db="UniProtKB">
        <authorList>
            <consortium name="EnsemblProtists"/>
        </authorList>
    </citation>
    <scope>IDENTIFICATION</scope>
</reference>
<dbReference type="HOGENOM" id="CLU_057974_0_0_1"/>
<dbReference type="eggNOG" id="ENOG502QQ7F">
    <property type="taxonomic scope" value="Eukaryota"/>
</dbReference>
<keyword evidence="2" id="KW-1185">Reference proteome</keyword>
<dbReference type="Pfam" id="PF05721">
    <property type="entry name" value="PhyH"/>
    <property type="match status" value="1"/>
</dbReference>
<sequence>MLSVLRAPAPLASISRAAIRPVMTAAAAAMTEEESFLFDLNGFLVVRGVFTAEEVAAANAAVDAHAAEELKARGAAALRNAKSGTPMAASGPRMDMGGMLWWQADQSKLFRDMLTHPRLVPYYRALCGEGYRMDHQPLLVAQGPDSEGFKLHGGPISGADGVPQGVFNPELQYRCVHGQLWTSLLAASVQLCDHQPGDGGFCIVRGSHKLNLPVPTDFADGVGSAFAEHIHHPATRAGDVVLWSEATVHGATPWRAERERRVAIYRFAPPNMGYGRGYLDIPPGAMEGLTPLQRAVLEPPYATRLERPLVTASAAAEEDGATEAVRHLRSEAKKEHDRQTLGTAYF</sequence>
<dbReference type="OMA" id="GYRLDHN"/>
<dbReference type="Gene3D" id="2.60.120.620">
    <property type="entry name" value="q2cbj1_9rhob like domain"/>
    <property type="match status" value="1"/>
</dbReference>
<dbReference type="Proteomes" id="UP000013827">
    <property type="component" value="Unassembled WGS sequence"/>
</dbReference>
<dbReference type="KEGG" id="ehx:EMIHUDRAFT_96093"/>
<reference evidence="2" key="1">
    <citation type="journal article" date="2013" name="Nature">
        <title>Pan genome of the phytoplankton Emiliania underpins its global distribution.</title>
        <authorList>
            <person name="Read B.A."/>
            <person name="Kegel J."/>
            <person name="Klute M.J."/>
            <person name="Kuo A."/>
            <person name="Lefebvre S.C."/>
            <person name="Maumus F."/>
            <person name="Mayer C."/>
            <person name="Miller J."/>
            <person name="Monier A."/>
            <person name="Salamov A."/>
            <person name="Young J."/>
            <person name="Aguilar M."/>
            <person name="Claverie J.M."/>
            <person name="Frickenhaus S."/>
            <person name="Gonzalez K."/>
            <person name="Herman E.K."/>
            <person name="Lin Y.C."/>
            <person name="Napier J."/>
            <person name="Ogata H."/>
            <person name="Sarno A.F."/>
            <person name="Shmutz J."/>
            <person name="Schroeder D."/>
            <person name="de Vargas C."/>
            <person name="Verret F."/>
            <person name="von Dassow P."/>
            <person name="Valentin K."/>
            <person name="Van de Peer Y."/>
            <person name="Wheeler G."/>
            <person name="Dacks J.B."/>
            <person name="Delwiche C.F."/>
            <person name="Dyhrman S.T."/>
            <person name="Glockner G."/>
            <person name="John U."/>
            <person name="Richards T."/>
            <person name="Worden A.Z."/>
            <person name="Zhang X."/>
            <person name="Grigoriev I.V."/>
            <person name="Allen A.E."/>
            <person name="Bidle K."/>
            <person name="Borodovsky M."/>
            <person name="Bowler C."/>
            <person name="Brownlee C."/>
            <person name="Cock J.M."/>
            <person name="Elias M."/>
            <person name="Gladyshev V.N."/>
            <person name="Groth M."/>
            <person name="Guda C."/>
            <person name="Hadaegh A."/>
            <person name="Iglesias-Rodriguez M.D."/>
            <person name="Jenkins J."/>
            <person name="Jones B.M."/>
            <person name="Lawson T."/>
            <person name="Leese F."/>
            <person name="Lindquist E."/>
            <person name="Lobanov A."/>
            <person name="Lomsadze A."/>
            <person name="Malik S.B."/>
            <person name="Marsh M.E."/>
            <person name="Mackinder L."/>
            <person name="Mock T."/>
            <person name="Mueller-Roeber B."/>
            <person name="Pagarete A."/>
            <person name="Parker M."/>
            <person name="Probert I."/>
            <person name="Quesneville H."/>
            <person name="Raines C."/>
            <person name="Rensing S.A."/>
            <person name="Riano-Pachon D.M."/>
            <person name="Richier S."/>
            <person name="Rokitta S."/>
            <person name="Shiraiwa Y."/>
            <person name="Soanes D.M."/>
            <person name="van der Giezen M."/>
            <person name="Wahlund T.M."/>
            <person name="Williams B."/>
            <person name="Wilson W."/>
            <person name="Wolfe G."/>
            <person name="Wurch L.L."/>
        </authorList>
    </citation>
    <scope>NUCLEOTIDE SEQUENCE</scope>
</reference>
<evidence type="ECO:0008006" key="3">
    <source>
        <dbReference type="Google" id="ProtNLM"/>
    </source>
</evidence>
<dbReference type="SUPFAM" id="SSF51197">
    <property type="entry name" value="Clavaminate synthase-like"/>
    <property type="match status" value="1"/>
</dbReference>
<proteinExistence type="predicted"/>
<dbReference type="PaxDb" id="2903-EOD18358"/>
<dbReference type="EnsemblProtists" id="EOD18358">
    <property type="protein sequence ID" value="EOD18358"/>
    <property type="gene ID" value="EMIHUDRAFT_96093"/>
</dbReference>
<dbReference type="RefSeq" id="XP_005770787.1">
    <property type="nucleotide sequence ID" value="XM_005770730.1"/>
</dbReference>